<feature type="domain" description="HhH-GPD" evidence="3">
    <location>
        <begin position="120"/>
        <end position="282"/>
    </location>
</feature>
<dbReference type="GO" id="GO:0008725">
    <property type="term" value="F:DNA-3-methyladenine glycosylase activity"/>
    <property type="evidence" value="ECO:0007669"/>
    <property type="project" value="TreeGrafter"/>
</dbReference>
<evidence type="ECO:0000256" key="2">
    <source>
        <dbReference type="ARBA" id="ARBA00023204"/>
    </source>
</evidence>
<dbReference type="GO" id="GO:0032993">
    <property type="term" value="C:protein-DNA complex"/>
    <property type="evidence" value="ECO:0007669"/>
    <property type="project" value="TreeGrafter"/>
</dbReference>
<dbReference type="PANTHER" id="PTHR43003">
    <property type="entry name" value="DNA-3-METHYLADENINE GLYCOSYLASE"/>
    <property type="match status" value="1"/>
</dbReference>
<dbReference type="EMBL" id="CAFBLR010000114">
    <property type="protein sequence ID" value="CAB4879191.1"/>
    <property type="molecule type" value="Genomic_DNA"/>
</dbReference>
<dbReference type="SMART" id="SM00478">
    <property type="entry name" value="ENDO3c"/>
    <property type="match status" value="1"/>
</dbReference>
<dbReference type="EMBL" id="CAEZYY010000025">
    <property type="protein sequence ID" value="CAB4761611.1"/>
    <property type="molecule type" value="Genomic_DNA"/>
</dbReference>
<evidence type="ECO:0000313" key="4">
    <source>
        <dbReference type="EMBL" id="CAB4708556.1"/>
    </source>
</evidence>
<dbReference type="GO" id="GO:0006285">
    <property type="term" value="P:base-excision repair, AP site formation"/>
    <property type="evidence" value="ECO:0007669"/>
    <property type="project" value="TreeGrafter"/>
</dbReference>
<proteinExistence type="predicted"/>
<dbReference type="AlphaFoldDB" id="A0A6J6QCR6"/>
<dbReference type="PANTHER" id="PTHR43003:SF6">
    <property type="entry name" value="DNA GLYCOSYLASE"/>
    <property type="match status" value="1"/>
</dbReference>
<dbReference type="InterPro" id="IPR003265">
    <property type="entry name" value="HhH-GPD_domain"/>
</dbReference>
<keyword evidence="1" id="KW-0227">DNA damage</keyword>
<dbReference type="GO" id="GO:0043916">
    <property type="term" value="F:DNA-7-methylguanine glycosylase activity"/>
    <property type="evidence" value="ECO:0007669"/>
    <property type="project" value="TreeGrafter"/>
</dbReference>
<dbReference type="GO" id="GO:0005737">
    <property type="term" value="C:cytoplasm"/>
    <property type="evidence" value="ECO:0007669"/>
    <property type="project" value="TreeGrafter"/>
</dbReference>
<dbReference type="InterPro" id="IPR011257">
    <property type="entry name" value="DNA_glycosylase"/>
</dbReference>
<dbReference type="GO" id="GO:0032131">
    <property type="term" value="F:alkylated DNA binding"/>
    <property type="evidence" value="ECO:0007669"/>
    <property type="project" value="TreeGrafter"/>
</dbReference>
<dbReference type="Gene3D" id="1.10.340.30">
    <property type="entry name" value="Hypothetical protein, domain 2"/>
    <property type="match status" value="1"/>
</dbReference>
<evidence type="ECO:0000256" key="1">
    <source>
        <dbReference type="ARBA" id="ARBA00022763"/>
    </source>
</evidence>
<dbReference type="EMBL" id="CAEZXX010000059">
    <property type="protein sequence ID" value="CAB4708556.1"/>
    <property type="molecule type" value="Genomic_DNA"/>
</dbReference>
<accession>A0A6J6QCR6</accession>
<evidence type="ECO:0000313" key="6">
    <source>
        <dbReference type="EMBL" id="CAB4879191.1"/>
    </source>
</evidence>
<reference evidence="4" key="1">
    <citation type="submission" date="2020-05" db="EMBL/GenBank/DDBJ databases">
        <authorList>
            <person name="Chiriac C."/>
            <person name="Salcher M."/>
            <person name="Ghai R."/>
            <person name="Kavagutti S V."/>
        </authorList>
    </citation>
    <scope>NUCLEOTIDE SEQUENCE</scope>
</reference>
<evidence type="ECO:0000313" key="5">
    <source>
        <dbReference type="EMBL" id="CAB4761611.1"/>
    </source>
</evidence>
<dbReference type="InterPro" id="IPR051912">
    <property type="entry name" value="Alkylbase_DNA_Glycosylase/TA"/>
</dbReference>
<protein>
    <submittedName>
        <fullName evidence="4">Unannotated protein</fullName>
    </submittedName>
</protein>
<dbReference type="GO" id="GO:0006307">
    <property type="term" value="P:DNA alkylation repair"/>
    <property type="evidence" value="ECO:0007669"/>
    <property type="project" value="TreeGrafter"/>
</dbReference>
<evidence type="ECO:0000259" key="3">
    <source>
        <dbReference type="SMART" id="SM00478"/>
    </source>
</evidence>
<name>A0A6J6QCR6_9ZZZZ</name>
<dbReference type="SUPFAM" id="SSF48150">
    <property type="entry name" value="DNA-glycosylase"/>
    <property type="match status" value="1"/>
</dbReference>
<dbReference type="CDD" id="cd00056">
    <property type="entry name" value="ENDO3c"/>
    <property type="match status" value="1"/>
</dbReference>
<gene>
    <name evidence="4" type="ORF">UFOPK2602_01008</name>
    <name evidence="5" type="ORF">UFOPK2806_01709</name>
    <name evidence="6" type="ORF">UFOPK3417_01199</name>
</gene>
<sequence length="296" mass="32581">MGLIRTDVTHDIHRTLAPHRVGNDPTTLLSPHDFWRATLTPDGPGTLHLSWRDGELQAEAWGPGDQWLLDRAADLAGFADGAHTFGPSAHAAVLRAQRRHPDLRLSNGHCLYHSLLPVIIGQRVTAIEAHRSWRNLCLGLGEPAPGPVDLRLPPEPQRLRDQPYWWFHPLGIDRQRAEVLRQAARHAPKIFALDDSPATDASQQLARIPGIGPWTIGATLGHALGDTDAVAVGDYHLKNAVAFALVGEPRATDERMLELLAQYAGQRARVIALLSLAGLAAPKYGPRQRILPMQRW</sequence>
<keyword evidence="2" id="KW-0234">DNA repair</keyword>
<organism evidence="4">
    <name type="scientific">freshwater metagenome</name>
    <dbReference type="NCBI Taxonomy" id="449393"/>
    <lineage>
        <taxon>unclassified sequences</taxon>
        <taxon>metagenomes</taxon>
        <taxon>ecological metagenomes</taxon>
    </lineage>
</organism>